<comment type="caution">
    <text evidence="9">The sequence shown here is derived from an EMBL/GenBank/DDBJ whole genome shotgun (WGS) entry which is preliminary data.</text>
</comment>
<feature type="transmembrane region" description="Helical" evidence="7">
    <location>
        <begin position="228"/>
        <end position="248"/>
    </location>
</feature>
<dbReference type="PANTHER" id="PTHR40074">
    <property type="entry name" value="O-ACETYLTRANSFERASE WECH"/>
    <property type="match status" value="1"/>
</dbReference>
<keyword evidence="3" id="KW-1003">Cell membrane</keyword>
<dbReference type="Proteomes" id="UP000199735">
    <property type="component" value="Unassembled WGS sequence"/>
</dbReference>
<name>A0AAX2EFM2_9BACI</name>
<dbReference type="RefSeq" id="WP_164493438.1">
    <property type="nucleotide sequence ID" value="NZ_FOCD01000002.1"/>
</dbReference>
<gene>
    <name evidence="9" type="ORF">SAMN04489762_1957</name>
</gene>
<feature type="domain" description="Acyltransferase 3" evidence="8">
    <location>
        <begin position="4"/>
        <end position="342"/>
    </location>
</feature>
<keyword evidence="4 7" id="KW-0812">Transmembrane</keyword>
<comment type="subcellular location">
    <subcellularLocation>
        <location evidence="1">Cell membrane</location>
        <topology evidence="1">Multi-pass membrane protein</topology>
    </subcellularLocation>
</comment>
<organism evidence="9 10">
    <name type="scientific">Terribacillus saccharophilus</name>
    <dbReference type="NCBI Taxonomy" id="361277"/>
    <lineage>
        <taxon>Bacteria</taxon>
        <taxon>Bacillati</taxon>
        <taxon>Bacillota</taxon>
        <taxon>Bacilli</taxon>
        <taxon>Bacillales</taxon>
        <taxon>Bacillaceae</taxon>
        <taxon>Terribacillus</taxon>
    </lineage>
</organism>
<feature type="transmembrane region" description="Helical" evidence="7">
    <location>
        <begin position="324"/>
        <end position="345"/>
    </location>
</feature>
<keyword evidence="6 7" id="KW-0472">Membrane</keyword>
<evidence type="ECO:0000256" key="5">
    <source>
        <dbReference type="ARBA" id="ARBA00022989"/>
    </source>
</evidence>
<feature type="transmembrane region" description="Helical" evidence="7">
    <location>
        <begin position="7"/>
        <end position="26"/>
    </location>
</feature>
<accession>A0AAX2EFM2</accession>
<evidence type="ECO:0000313" key="9">
    <source>
        <dbReference type="EMBL" id="SEN32355.1"/>
    </source>
</evidence>
<dbReference type="InterPro" id="IPR002656">
    <property type="entry name" value="Acyl_transf_3_dom"/>
</dbReference>
<evidence type="ECO:0000259" key="8">
    <source>
        <dbReference type="Pfam" id="PF01757"/>
    </source>
</evidence>
<feature type="transmembrane region" description="Helical" evidence="7">
    <location>
        <begin position="198"/>
        <end position="216"/>
    </location>
</feature>
<evidence type="ECO:0000256" key="6">
    <source>
        <dbReference type="ARBA" id="ARBA00023136"/>
    </source>
</evidence>
<evidence type="ECO:0000313" key="10">
    <source>
        <dbReference type="Proteomes" id="UP000199735"/>
    </source>
</evidence>
<feature type="transmembrane region" description="Helical" evidence="7">
    <location>
        <begin position="260"/>
        <end position="278"/>
    </location>
</feature>
<sequence>MTRNYSIDFFKCLAIFGVVCIHTHTFRDTAVPFGNGETWAFIIDTIARFSVPFFFAASGYLFAMKLQRTDDTFAYFKRYTGKLISLLAAWFAFYWVYDFIKMLSTSNGTMHERKAELTAYFQDTFQWRTLLDGISYTQYQLWFMFALIFSIIIIYAASRLRILKLTLLVGLVLNLIGLMGQSYGSLFHITMEETTRNGIYFGLFYTALGACFGLYEKKITTLAKRIKPSYIIASIAVLMSLQLLERTILVYVLDLPQGEYFISTIPLTIALLLLTTVVRSIGSHAIWSMMAKNIVGVYLIHTLWRSVINDNIRASQYAAIEHTFLWGILYAPILFVISYLTYILIQKAKVKLLHPTVPERQHRSKKRQVGHVYAK</sequence>
<dbReference type="AlphaFoldDB" id="A0AAX2EFM2"/>
<evidence type="ECO:0000256" key="1">
    <source>
        <dbReference type="ARBA" id="ARBA00004651"/>
    </source>
</evidence>
<evidence type="ECO:0000256" key="4">
    <source>
        <dbReference type="ARBA" id="ARBA00022692"/>
    </source>
</evidence>
<comment type="similarity">
    <text evidence="2">Belongs to the acyltransferase 3 family.</text>
</comment>
<proteinExistence type="inferred from homology"/>
<feature type="transmembrane region" description="Helical" evidence="7">
    <location>
        <begin position="139"/>
        <end position="158"/>
    </location>
</feature>
<feature type="transmembrane region" description="Helical" evidence="7">
    <location>
        <begin position="165"/>
        <end position="186"/>
    </location>
</feature>
<dbReference type="PANTHER" id="PTHR40074:SF2">
    <property type="entry name" value="O-ACETYLTRANSFERASE WECH"/>
    <property type="match status" value="1"/>
</dbReference>
<feature type="transmembrane region" description="Helical" evidence="7">
    <location>
        <begin position="38"/>
        <end position="62"/>
    </location>
</feature>
<dbReference type="Pfam" id="PF01757">
    <property type="entry name" value="Acyl_transf_3"/>
    <property type="match status" value="1"/>
</dbReference>
<evidence type="ECO:0000256" key="2">
    <source>
        <dbReference type="ARBA" id="ARBA00007400"/>
    </source>
</evidence>
<dbReference type="GO" id="GO:0016413">
    <property type="term" value="F:O-acetyltransferase activity"/>
    <property type="evidence" value="ECO:0007669"/>
    <property type="project" value="TreeGrafter"/>
</dbReference>
<evidence type="ECO:0000256" key="3">
    <source>
        <dbReference type="ARBA" id="ARBA00022475"/>
    </source>
</evidence>
<protein>
    <submittedName>
        <fullName evidence="9">Surface polysaccharide O-acyltransferase, integral membrane enzyme</fullName>
    </submittedName>
</protein>
<evidence type="ECO:0000256" key="7">
    <source>
        <dbReference type="SAM" id="Phobius"/>
    </source>
</evidence>
<dbReference type="GO" id="GO:0005886">
    <property type="term" value="C:plasma membrane"/>
    <property type="evidence" value="ECO:0007669"/>
    <property type="project" value="UniProtKB-SubCell"/>
</dbReference>
<dbReference type="EMBL" id="FOCD01000002">
    <property type="protein sequence ID" value="SEN32355.1"/>
    <property type="molecule type" value="Genomic_DNA"/>
</dbReference>
<keyword evidence="5 7" id="KW-1133">Transmembrane helix</keyword>
<reference evidence="9 10" key="1">
    <citation type="submission" date="2016-10" db="EMBL/GenBank/DDBJ databases">
        <authorList>
            <person name="Varghese N."/>
            <person name="Submissions S."/>
        </authorList>
    </citation>
    <scope>NUCLEOTIDE SEQUENCE [LARGE SCALE GENOMIC DNA]</scope>
    <source>
        <strain evidence="9 10">DSM 21619</strain>
    </source>
</reference>
<dbReference type="GO" id="GO:0009246">
    <property type="term" value="P:enterobacterial common antigen biosynthetic process"/>
    <property type="evidence" value="ECO:0007669"/>
    <property type="project" value="TreeGrafter"/>
</dbReference>
<feature type="transmembrane region" description="Helical" evidence="7">
    <location>
        <begin position="83"/>
        <end position="100"/>
    </location>
</feature>